<sequence length="185" mass="22035">MKLGSSVNLSTPLLLSSFYLDALRKDFEKKIIHCPVKRLPVFREGLLDQKLNTILLDEYEKYEEMFRSLSLSGQTTFRPNNWRDWIHSYDLKNAKSSASLKEILNADVITDWATWKILFMNPIIQLRPVQEIKYVDFACQKICGVYFFYRLIKAEWKKRYTTEEHFRSLYAGKEFERKVTSKEQL</sequence>
<proteinExistence type="predicted"/>
<evidence type="ECO:0000313" key="1">
    <source>
        <dbReference type="Proteomes" id="UP000887540"/>
    </source>
</evidence>
<organism evidence="1 2">
    <name type="scientific">Acrobeloides nanus</name>
    <dbReference type="NCBI Taxonomy" id="290746"/>
    <lineage>
        <taxon>Eukaryota</taxon>
        <taxon>Metazoa</taxon>
        <taxon>Ecdysozoa</taxon>
        <taxon>Nematoda</taxon>
        <taxon>Chromadorea</taxon>
        <taxon>Rhabditida</taxon>
        <taxon>Tylenchina</taxon>
        <taxon>Cephalobomorpha</taxon>
        <taxon>Cephaloboidea</taxon>
        <taxon>Cephalobidae</taxon>
        <taxon>Acrobeloides</taxon>
    </lineage>
</organism>
<accession>A0A914EAL8</accession>
<name>A0A914EAL8_9BILA</name>
<evidence type="ECO:0000313" key="2">
    <source>
        <dbReference type="WBParaSite" id="ACRNAN_scaffold6698.g28199.t1"/>
    </source>
</evidence>
<dbReference type="WBParaSite" id="ACRNAN_scaffold6698.g28199.t1">
    <property type="protein sequence ID" value="ACRNAN_scaffold6698.g28199.t1"/>
    <property type="gene ID" value="ACRNAN_scaffold6698.g28199"/>
</dbReference>
<protein>
    <submittedName>
        <fullName evidence="2">Uncharacterized protein</fullName>
    </submittedName>
</protein>
<dbReference type="Proteomes" id="UP000887540">
    <property type="component" value="Unplaced"/>
</dbReference>
<reference evidence="2" key="1">
    <citation type="submission" date="2022-11" db="UniProtKB">
        <authorList>
            <consortium name="WormBaseParasite"/>
        </authorList>
    </citation>
    <scope>IDENTIFICATION</scope>
</reference>
<dbReference type="AlphaFoldDB" id="A0A914EAL8"/>
<keyword evidence="1" id="KW-1185">Reference proteome</keyword>